<reference evidence="1 2" key="1">
    <citation type="submission" date="2023-03" db="EMBL/GenBank/DDBJ databases">
        <title>Bacillus Genome Sequencing.</title>
        <authorList>
            <person name="Dunlap C."/>
        </authorList>
    </citation>
    <scope>NUCLEOTIDE SEQUENCE [LARGE SCALE GENOMIC DNA]</scope>
    <source>
        <strain evidence="1 2">B-4107</strain>
    </source>
</reference>
<comment type="caution">
    <text evidence="1">The sequence shown here is derived from an EMBL/GenBank/DDBJ whole genome shotgun (WGS) entry which is preliminary data.</text>
</comment>
<accession>A0ABU6NRQ0</accession>
<sequence>MDKLAGRMSEEESVSKMINPSNYLLDELEKECTDQLQRELVEKERELLEWVVSNHFQQVFKEIKSS</sequence>
<evidence type="ECO:0000313" key="2">
    <source>
        <dbReference type="Proteomes" id="UP001341820"/>
    </source>
</evidence>
<name>A0ABU6NRQ0_9BACI</name>
<evidence type="ECO:0000313" key="1">
    <source>
        <dbReference type="EMBL" id="MED4130404.1"/>
    </source>
</evidence>
<organism evidence="1 2">
    <name type="scientific">Shouchella miscanthi</name>
    <dbReference type="NCBI Taxonomy" id="2598861"/>
    <lineage>
        <taxon>Bacteria</taxon>
        <taxon>Bacillati</taxon>
        <taxon>Bacillota</taxon>
        <taxon>Bacilli</taxon>
        <taxon>Bacillales</taxon>
        <taxon>Bacillaceae</taxon>
        <taxon>Shouchella</taxon>
    </lineage>
</organism>
<keyword evidence="2" id="KW-1185">Reference proteome</keyword>
<proteinExistence type="predicted"/>
<gene>
    <name evidence="1" type="ORF">P5F74_20030</name>
</gene>
<dbReference type="Proteomes" id="UP001341820">
    <property type="component" value="Unassembled WGS sequence"/>
</dbReference>
<dbReference type="EMBL" id="JAROAS010000067">
    <property type="protein sequence ID" value="MED4130404.1"/>
    <property type="molecule type" value="Genomic_DNA"/>
</dbReference>
<dbReference type="RefSeq" id="WP_035393833.1">
    <property type="nucleotide sequence ID" value="NZ_CP042163.1"/>
</dbReference>
<protein>
    <submittedName>
        <fullName evidence="1">Uncharacterized protein</fullName>
    </submittedName>
</protein>